<comment type="function">
    <text evidence="6">Removes the phosphate from trehalose 6-phosphate to produce free trehalose.</text>
</comment>
<dbReference type="InterPro" id="IPR003337">
    <property type="entry name" value="Trehalose_PPase"/>
</dbReference>
<proteinExistence type="inferred from homology"/>
<dbReference type="EC" id="3.1.3.12" evidence="6"/>
<evidence type="ECO:0000256" key="5">
    <source>
        <dbReference type="ARBA" id="ARBA00022801"/>
    </source>
</evidence>
<protein>
    <recommendedName>
        <fullName evidence="6">Trehalose 6-phosphate phosphatase</fullName>
        <ecNumber evidence="6">3.1.3.12</ecNumber>
    </recommendedName>
</protein>
<dbReference type="PANTHER" id="PTHR43768:SF23">
    <property type="entry name" value="TREHALOSE-PHOSPHATE PHOSPHATASE 1-RELATED"/>
    <property type="match status" value="1"/>
</dbReference>
<dbReference type="Gene3D" id="3.40.50.1000">
    <property type="entry name" value="HAD superfamily/HAD-like"/>
    <property type="match status" value="1"/>
</dbReference>
<evidence type="ECO:0000313" key="8">
    <source>
        <dbReference type="Proteomes" id="UP000000768"/>
    </source>
</evidence>
<feature type="non-terminal residue" evidence="7">
    <location>
        <position position="272"/>
    </location>
</feature>
<evidence type="ECO:0000313" key="7">
    <source>
        <dbReference type="EMBL" id="OQU78907.1"/>
    </source>
</evidence>
<dbReference type="GO" id="GO:0004805">
    <property type="term" value="F:trehalose-phosphatase activity"/>
    <property type="evidence" value="ECO:0000318"/>
    <property type="project" value="GO_Central"/>
</dbReference>
<evidence type="ECO:0000256" key="2">
    <source>
        <dbReference type="ARBA" id="ARBA00001968"/>
    </source>
</evidence>
<dbReference type="EMBL" id="CM000767">
    <property type="protein sequence ID" value="OQU78907.1"/>
    <property type="molecule type" value="Genomic_DNA"/>
</dbReference>
<dbReference type="Pfam" id="PF02358">
    <property type="entry name" value="Trehalose_PPase"/>
    <property type="match status" value="1"/>
</dbReference>
<dbReference type="SUPFAM" id="SSF56784">
    <property type="entry name" value="HAD-like"/>
    <property type="match status" value="1"/>
</dbReference>
<dbReference type="GO" id="GO:0005992">
    <property type="term" value="P:trehalose biosynthetic process"/>
    <property type="evidence" value="ECO:0000318"/>
    <property type="project" value="GO_Central"/>
</dbReference>
<evidence type="ECO:0000256" key="4">
    <source>
        <dbReference type="ARBA" id="ARBA00008770"/>
    </source>
</evidence>
<dbReference type="eggNOG" id="KOG1050">
    <property type="taxonomic scope" value="Eukaryota"/>
</dbReference>
<dbReference type="STRING" id="4558.A0A1Z5R5A7"/>
<comment type="cofactor">
    <cofactor evidence="2 6">
        <name>a divalent metal cation</name>
        <dbReference type="ChEBI" id="CHEBI:60240"/>
    </cofactor>
</comment>
<dbReference type="Gene3D" id="3.30.70.1020">
    <property type="entry name" value="Trehalose-6-phosphate phosphatase related protein, domain 2"/>
    <property type="match status" value="1"/>
</dbReference>
<dbReference type="AlphaFoldDB" id="A0A1Z5R5A7"/>
<dbReference type="UniPathway" id="UPA00299"/>
<dbReference type="Gramene" id="OQU78907">
    <property type="protein sequence ID" value="OQU78907"/>
    <property type="gene ID" value="SORBI_3008G070200"/>
</dbReference>
<dbReference type="FunFam" id="3.30.70.1020:FF:000004">
    <property type="entry name" value="Trehalose 6-phosphate phosphatase"/>
    <property type="match status" value="1"/>
</dbReference>
<dbReference type="NCBIfam" id="TIGR01484">
    <property type="entry name" value="HAD-SF-IIB"/>
    <property type="match status" value="1"/>
</dbReference>
<dbReference type="InterPro" id="IPR044651">
    <property type="entry name" value="OTSB-like"/>
</dbReference>
<keyword evidence="8" id="KW-1185">Reference proteome</keyword>
<dbReference type="Proteomes" id="UP000000768">
    <property type="component" value="Chromosome 8"/>
</dbReference>
<organism evidence="7 8">
    <name type="scientific">Sorghum bicolor</name>
    <name type="common">Sorghum</name>
    <name type="synonym">Sorghum vulgare</name>
    <dbReference type="NCBI Taxonomy" id="4558"/>
    <lineage>
        <taxon>Eukaryota</taxon>
        <taxon>Viridiplantae</taxon>
        <taxon>Streptophyta</taxon>
        <taxon>Embryophyta</taxon>
        <taxon>Tracheophyta</taxon>
        <taxon>Spermatophyta</taxon>
        <taxon>Magnoliopsida</taxon>
        <taxon>Liliopsida</taxon>
        <taxon>Poales</taxon>
        <taxon>Poaceae</taxon>
        <taxon>PACMAD clade</taxon>
        <taxon>Panicoideae</taxon>
        <taxon>Andropogonodae</taxon>
        <taxon>Andropogoneae</taxon>
        <taxon>Sorghinae</taxon>
        <taxon>Sorghum</taxon>
    </lineage>
</organism>
<evidence type="ECO:0000256" key="3">
    <source>
        <dbReference type="ARBA" id="ARBA00005199"/>
    </source>
</evidence>
<comment type="catalytic activity">
    <reaction evidence="1 6">
        <text>alpha,alpha-trehalose 6-phosphate + H2O = alpha,alpha-trehalose + phosphate</text>
        <dbReference type="Rhea" id="RHEA:23420"/>
        <dbReference type="ChEBI" id="CHEBI:15377"/>
        <dbReference type="ChEBI" id="CHEBI:16551"/>
        <dbReference type="ChEBI" id="CHEBI:43474"/>
        <dbReference type="ChEBI" id="CHEBI:58429"/>
        <dbReference type="EC" id="3.1.3.12"/>
    </reaction>
</comment>
<accession>A0A1Z5R5A7</accession>
<gene>
    <name evidence="7" type="ORF">SORBI_3008G070200</name>
</gene>
<dbReference type="CDD" id="cd01627">
    <property type="entry name" value="HAD_TPP"/>
    <property type="match status" value="1"/>
</dbReference>
<reference evidence="8" key="2">
    <citation type="journal article" date="2018" name="Plant J.">
        <title>The Sorghum bicolor reference genome: improved assembly, gene annotations, a transcriptome atlas, and signatures of genome organization.</title>
        <authorList>
            <person name="McCormick R.F."/>
            <person name="Truong S.K."/>
            <person name="Sreedasyam A."/>
            <person name="Jenkins J."/>
            <person name="Shu S."/>
            <person name="Sims D."/>
            <person name="Kennedy M."/>
            <person name="Amirebrahimi M."/>
            <person name="Weers B.D."/>
            <person name="McKinley B."/>
            <person name="Mattison A."/>
            <person name="Morishige D.T."/>
            <person name="Grimwood J."/>
            <person name="Schmutz J."/>
            <person name="Mullet J.E."/>
        </authorList>
    </citation>
    <scope>NUCLEOTIDE SEQUENCE [LARGE SCALE GENOMIC DNA]</scope>
    <source>
        <strain evidence="8">cv. BTx623</strain>
    </source>
</reference>
<dbReference type="InterPro" id="IPR023214">
    <property type="entry name" value="HAD_sf"/>
</dbReference>
<dbReference type="InterPro" id="IPR036412">
    <property type="entry name" value="HAD-like_sf"/>
</dbReference>
<evidence type="ECO:0000256" key="6">
    <source>
        <dbReference type="RuleBase" id="RU361117"/>
    </source>
</evidence>
<comment type="pathway">
    <text evidence="3 6">Glycan biosynthesis; trehalose biosynthesis.</text>
</comment>
<evidence type="ECO:0000256" key="1">
    <source>
        <dbReference type="ARBA" id="ARBA00000500"/>
    </source>
</evidence>
<sequence length="272" mass="30705">VVPCPSALEAFEEIIGLANNNEIAVFLDYDGTLSPIVNDPEKAYMSSEMRQVLKAIAENFKTSIVSGRAREKVFEFVQIDTINYAGSHGTDIKMASTTWGEITEEHDSYQPAKKFATVMNQVYNSLVRETGHINGAKVENNTYCVSVHYRNVAKEDQLRVLHVVQEVLKNLNSGLDLTYGHMVYEIRPPLAFNKGNAVAYILDKLGLDFSIYIGDDLTDEDAFKVIRDRKKGIRILVSNTSRETSAFYSLKDPPQVMEFLKLLLSWKLKKIK</sequence>
<dbReference type="InParanoid" id="A0A1Z5R5A7"/>
<dbReference type="PANTHER" id="PTHR43768">
    <property type="entry name" value="TREHALOSE 6-PHOSPHATE PHOSPHATASE"/>
    <property type="match status" value="1"/>
</dbReference>
<name>A0A1Z5R5A7_SORBI</name>
<comment type="similarity">
    <text evidence="4 6">Belongs to the trehalose phosphatase family.</text>
</comment>
<dbReference type="NCBIfam" id="TIGR00685">
    <property type="entry name" value="T6PP"/>
    <property type="match status" value="1"/>
</dbReference>
<dbReference type="InterPro" id="IPR006379">
    <property type="entry name" value="HAD-SF_hydro_IIB"/>
</dbReference>
<keyword evidence="5 6" id="KW-0378">Hydrolase</keyword>
<reference evidence="7 8" key="1">
    <citation type="journal article" date="2009" name="Nature">
        <title>The Sorghum bicolor genome and the diversification of grasses.</title>
        <authorList>
            <person name="Paterson A.H."/>
            <person name="Bowers J.E."/>
            <person name="Bruggmann R."/>
            <person name="Dubchak I."/>
            <person name="Grimwood J."/>
            <person name="Gundlach H."/>
            <person name="Haberer G."/>
            <person name="Hellsten U."/>
            <person name="Mitros T."/>
            <person name="Poliakov A."/>
            <person name="Schmutz J."/>
            <person name="Spannagl M."/>
            <person name="Tang H."/>
            <person name="Wang X."/>
            <person name="Wicker T."/>
            <person name="Bharti A.K."/>
            <person name="Chapman J."/>
            <person name="Feltus F.A."/>
            <person name="Gowik U."/>
            <person name="Grigoriev I.V."/>
            <person name="Lyons E."/>
            <person name="Maher C.A."/>
            <person name="Martis M."/>
            <person name="Narechania A."/>
            <person name="Otillar R.P."/>
            <person name="Penning B.W."/>
            <person name="Salamov A.A."/>
            <person name="Wang Y."/>
            <person name="Zhang L."/>
            <person name="Carpita N.C."/>
            <person name="Freeling M."/>
            <person name="Gingle A.R."/>
            <person name="Hash C.T."/>
            <person name="Keller B."/>
            <person name="Klein P."/>
            <person name="Kresovich S."/>
            <person name="McCann M.C."/>
            <person name="Ming R."/>
            <person name="Peterson D.G."/>
            <person name="Mehboob-ur-Rahman"/>
            <person name="Ware D."/>
            <person name="Westhoff P."/>
            <person name="Mayer K.F."/>
            <person name="Messing J."/>
            <person name="Rokhsar D.S."/>
        </authorList>
    </citation>
    <scope>NUCLEOTIDE SEQUENCE [LARGE SCALE GENOMIC DNA]</scope>
    <source>
        <strain evidence="8">cv. BTx623</strain>
    </source>
</reference>